<dbReference type="PANTHER" id="PTHR43715">
    <property type="entry name" value="GDP-MANNOSE 4,6-DEHYDRATASE"/>
    <property type="match status" value="1"/>
</dbReference>
<evidence type="ECO:0000256" key="1">
    <source>
        <dbReference type="ARBA" id="ARBA00000188"/>
    </source>
</evidence>
<keyword evidence="7" id="KW-0521">NADP</keyword>
<dbReference type="InterPro" id="IPR036291">
    <property type="entry name" value="NAD(P)-bd_dom_sf"/>
</dbReference>
<dbReference type="SUPFAM" id="SSF51735">
    <property type="entry name" value="NAD(P)-binding Rossmann-fold domains"/>
    <property type="match status" value="1"/>
</dbReference>
<comment type="catalytic activity">
    <reaction evidence="1 7">
        <text>GDP-alpha-D-mannose = GDP-4-dehydro-alpha-D-rhamnose + H2O</text>
        <dbReference type="Rhea" id="RHEA:23820"/>
        <dbReference type="ChEBI" id="CHEBI:15377"/>
        <dbReference type="ChEBI" id="CHEBI:57527"/>
        <dbReference type="ChEBI" id="CHEBI:57964"/>
        <dbReference type="EC" id="4.2.1.47"/>
    </reaction>
</comment>
<evidence type="ECO:0000256" key="5">
    <source>
        <dbReference type="ARBA" id="ARBA00023239"/>
    </source>
</evidence>
<evidence type="ECO:0000256" key="2">
    <source>
        <dbReference type="ARBA" id="ARBA00001937"/>
    </source>
</evidence>
<gene>
    <name evidence="7" type="primary">gmd</name>
    <name evidence="9" type="ORF">RVR_2617</name>
</gene>
<dbReference type="AlphaFoldDB" id="A0A7U3UQW8"/>
<dbReference type="Proteomes" id="UP000595703">
    <property type="component" value="Chromosome"/>
</dbReference>
<dbReference type="EC" id="4.2.1.47" evidence="4 7"/>
<dbReference type="GO" id="GO:0070401">
    <property type="term" value="F:NADP+ binding"/>
    <property type="evidence" value="ECO:0007669"/>
    <property type="project" value="UniProtKB-UniRule"/>
</dbReference>
<evidence type="ECO:0000259" key="8">
    <source>
        <dbReference type="Pfam" id="PF16363"/>
    </source>
</evidence>
<keyword evidence="10" id="KW-1185">Reference proteome</keyword>
<accession>A0A7U3UQW8</accession>
<evidence type="ECO:0000256" key="6">
    <source>
        <dbReference type="ARBA" id="ARBA00059383"/>
    </source>
</evidence>
<protein>
    <recommendedName>
        <fullName evidence="4 7">GDP-mannose 4,6-dehydratase</fullName>
        <ecNumber evidence="4 7">4.2.1.47</ecNumber>
    </recommendedName>
    <alternativeName>
        <fullName evidence="7">GDP-D-mannose dehydratase</fullName>
    </alternativeName>
</protein>
<keyword evidence="5 7" id="KW-0456">Lyase</keyword>
<dbReference type="KEGG" id="arev:RVR_2617"/>
<sequence length="337" mass="37585">MGKTALITGVTGQDGSYLAELLLSKDYTVHGIVRRSSSFNTERIDHIYQDPQEAHRSLVLHHADLADGVALVNLLREVRPDEIYNLGAQSHVRVSFDAPMYTGDVTGLGALRLLEAVRASGIGARVYQASSSEMFGATPPPQHEGTPFHPRSPYACAKVFGYWATVNYREAYGMYAVNGILFNHESPRRGETFVTRKITRAVARIKAGLQQRLYLGNLDAVRDWGYAPEYVDAMWRMLQRDEPEDYVVATGRAATVRQFLDTAFAHADLDPAEHVRYDPKYERPSEVDALIGDASKAHDLLGWQPRVRVEELARLMVDADMQQVADQLAGAAVRIDR</sequence>
<reference evidence="9 10" key="4">
    <citation type="journal article" date="2020" name="Sci. Rep.">
        <title>beta-carboline chemical signals induce reveromycin production through a LuxR family regulator in Streptomyces sp. SN-593.</title>
        <authorList>
            <person name="Panthee S."/>
            <person name="Kito N."/>
            <person name="Hayashi T."/>
            <person name="Shimizu T."/>
            <person name="Ishikawa J."/>
            <person name="Hamamoto H."/>
            <person name="Osada H."/>
            <person name="Takahashi S."/>
        </authorList>
    </citation>
    <scope>NUCLEOTIDE SEQUENCE [LARGE SCALE GENOMIC DNA]</scope>
    <source>
        <strain evidence="9 10">SN-593</strain>
    </source>
</reference>
<comment type="cofactor">
    <cofactor evidence="2 7">
        <name>NADP(+)</name>
        <dbReference type="ChEBI" id="CHEBI:58349"/>
    </cofactor>
</comment>
<reference evidence="9 10" key="2">
    <citation type="journal article" date="2011" name="J. Antibiot.">
        <title>Furaquinocins I and J: novel polyketide isoprenoid hybrid compounds from Streptomyces reveromyceticus SN-593.</title>
        <authorList>
            <person name="Panthee S."/>
            <person name="Takahashi S."/>
            <person name="Takagi H."/>
            <person name="Nogawa T."/>
            <person name="Oowada E."/>
            <person name="Uramoto M."/>
            <person name="Osada H."/>
        </authorList>
    </citation>
    <scope>NUCLEOTIDE SEQUENCE [LARGE SCALE GENOMIC DNA]</scope>
    <source>
        <strain evidence="9 10">SN-593</strain>
    </source>
</reference>
<dbReference type="PANTHER" id="PTHR43715:SF1">
    <property type="entry name" value="GDP-MANNOSE 4,6 DEHYDRATASE"/>
    <property type="match status" value="1"/>
</dbReference>
<dbReference type="GO" id="GO:0042351">
    <property type="term" value="P:'de novo' GDP-L-fucose biosynthetic process"/>
    <property type="evidence" value="ECO:0007669"/>
    <property type="project" value="TreeGrafter"/>
</dbReference>
<comment type="similarity">
    <text evidence="3 7">Belongs to the NAD(P)-dependent epimerase/dehydratase family. GDP-mannose 4,6-dehydratase subfamily.</text>
</comment>
<reference evidence="9 10" key="3">
    <citation type="journal article" date="2011" name="Nat. Chem. Biol.">
        <title>Reveromycin A biosynthesis uses RevG and RevJ for stereospecific spiroacetal formation.</title>
        <authorList>
            <person name="Takahashi S."/>
            <person name="Toyoda A."/>
            <person name="Sekiyama Y."/>
            <person name="Takagi H."/>
            <person name="Nogawa T."/>
            <person name="Uramoto M."/>
            <person name="Suzuki R."/>
            <person name="Koshino H."/>
            <person name="Kumano T."/>
            <person name="Panthee S."/>
            <person name="Dairi T."/>
            <person name="Ishikawa J."/>
            <person name="Ikeda H."/>
            <person name="Sakaki Y."/>
            <person name="Osada H."/>
        </authorList>
    </citation>
    <scope>NUCLEOTIDE SEQUENCE [LARGE SCALE GENOMIC DNA]</scope>
    <source>
        <strain evidence="9 10">SN-593</strain>
    </source>
</reference>
<evidence type="ECO:0000256" key="3">
    <source>
        <dbReference type="ARBA" id="ARBA00009263"/>
    </source>
</evidence>
<proteinExistence type="inferred from homology"/>
<dbReference type="CDD" id="cd05260">
    <property type="entry name" value="GDP_MD_SDR_e"/>
    <property type="match status" value="1"/>
</dbReference>
<evidence type="ECO:0000256" key="4">
    <source>
        <dbReference type="ARBA" id="ARBA00011989"/>
    </source>
</evidence>
<dbReference type="EMBL" id="AP018365">
    <property type="protein sequence ID" value="BBA97051.1"/>
    <property type="molecule type" value="Genomic_DNA"/>
</dbReference>
<comment type="caution">
    <text evidence="7">Lacks conserved residue(s) required for the propagation of feature annotation.</text>
</comment>
<feature type="domain" description="NAD(P)-binding" evidence="8">
    <location>
        <begin position="6"/>
        <end position="316"/>
    </location>
</feature>
<evidence type="ECO:0000313" key="10">
    <source>
        <dbReference type="Proteomes" id="UP000595703"/>
    </source>
</evidence>
<evidence type="ECO:0000313" key="9">
    <source>
        <dbReference type="EMBL" id="BBA97051.1"/>
    </source>
</evidence>
<reference evidence="9 10" key="1">
    <citation type="journal article" date="2010" name="J. Bacteriol.">
        <title>Biochemical characterization of a novel indole prenyltransferase from Streptomyces sp. SN-593.</title>
        <authorList>
            <person name="Takahashi S."/>
            <person name="Takagi H."/>
            <person name="Toyoda A."/>
            <person name="Uramoto M."/>
            <person name="Nogawa T."/>
            <person name="Ueki M."/>
            <person name="Sakaki Y."/>
            <person name="Osada H."/>
        </authorList>
    </citation>
    <scope>NUCLEOTIDE SEQUENCE [LARGE SCALE GENOMIC DNA]</scope>
    <source>
        <strain evidence="9 10">SN-593</strain>
    </source>
</reference>
<dbReference type="InterPro" id="IPR006368">
    <property type="entry name" value="GDP_Man_deHydtase"/>
</dbReference>
<dbReference type="Pfam" id="PF16363">
    <property type="entry name" value="GDP_Man_Dehyd"/>
    <property type="match status" value="1"/>
</dbReference>
<dbReference type="InterPro" id="IPR016040">
    <property type="entry name" value="NAD(P)-bd_dom"/>
</dbReference>
<organism evidence="9 10">
    <name type="scientific">Actinacidiphila reveromycinica</name>
    <dbReference type="NCBI Taxonomy" id="659352"/>
    <lineage>
        <taxon>Bacteria</taxon>
        <taxon>Bacillati</taxon>
        <taxon>Actinomycetota</taxon>
        <taxon>Actinomycetes</taxon>
        <taxon>Kitasatosporales</taxon>
        <taxon>Streptomycetaceae</taxon>
        <taxon>Actinacidiphila</taxon>
    </lineage>
</organism>
<evidence type="ECO:0000256" key="7">
    <source>
        <dbReference type="HAMAP-Rule" id="MF_00955"/>
    </source>
</evidence>
<dbReference type="FunFam" id="3.40.50.720:FF:000924">
    <property type="entry name" value="GDP-mannose 4,6 dehydratase"/>
    <property type="match status" value="1"/>
</dbReference>
<dbReference type="GO" id="GO:0008446">
    <property type="term" value="F:GDP-mannose 4,6-dehydratase activity"/>
    <property type="evidence" value="ECO:0007669"/>
    <property type="project" value="UniProtKB-UniRule"/>
</dbReference>
<dbReference type="Gene3D" id="3.90.25.10">
    <property type="entry name" value="UDP-galactose 4-epimerase, domain 1"/>
    <property type="match status" value="1"/>
</dbReference>
<dbReference type="NCBIfam" id="TIGR01472">
    <property type="entry name" value="gmd"/>
    <property type="match status" value="1"/>
</dbReference>
<dbReference type="HAMAP" id="MF_00955">
    <property type="entry name" value="GDP_Man_dehydratase"/>
    <property type="match status" value="1"/>
</dbReference>
<dbReference type="RefSeq" id="WP_202238501.1">
    <property type="nucleotide sequence ID" value="NZ_AP018365.1"/>
</dbReference>
<comment type="function">
    <text evidence="6 7">Catalyzes the conversion of GDP-D-mannose to GDP-4-dehydro-6-deoxy-D-mannose.</text>
</comment>
<name>A0A7U3UQW8_9ACTN</name>
<dbReference type="Gene3D" id="3.40.50.720">
    <property type="entry name" value="NAD(P)-binding Rossmann-like Domain"/>
    <property type="match status" value="1"/>
</dbReference>